<dbReference type="PANTHER" id="PTHR30432">
    <property type="entry name" value="TRANSCRIPTIONAL REGULATOR MODE"/>
    <property type="match status" value="1"/>
</dbReference>
<dbReference type="InterPro" id="IPR000847">
    <property type="entry name" value="LysR_HTH_N"/>
</dbReference>
<dbReference type="OrthoDB" id="9805928at2"/>
<feature type="domain" description="HTH lysR-type" evidence="1">
    <location>
        <begin position="30"/>
        <end position="84"/>
    </location>
</feature>
<sequence length="113" mass="12849">MEKVIKFKCWIEEDRERFYGPGPNELLKGILSLGSLSKAAGQMNMSYKKAWDIIQRLNNHCEQPLVVMKKGGQDGGGAEVTNHGLKVIEEYESLQKKINELVGKHHELTKILR</sequence>
<gene>
    <name evidence="2" type="ORF">DCC35_12265</name>
</gene>
<evidence type="ECO:0000313" key="3">
    <source>
        <dbReference type="Proteomes" id="UP000298616"/>
    </source>
</evidence>
<dbReference type="SUPFAM" id="SSF46785">
    <property type="entry name" value="Winged helix' DNA-binding domain"/>
    <property type="match status" value="1"/>
</dbReference>
<proteinExistence type="predicted"/>
<reference evidence="2 3" key="1">
    <citation type="submission" date="2018-04" db="EMBL/GenBank/DDBJ databases">
        <title>Complete genome uncultured novel isolate.</title>
        <authorList>
            <person name="Merlino G."/>
        </authorList>
    </citation>
    <scope>NUCLEOTIDE SEQUENCE [LARGE SCALE GENOMIC DNA]</scope>
    <source>
        <strain evidence="3">R1DC9</strain>
    </source>
</reference>
<dbReference type="RefSeq" id="WP_137091060.1">
    <property type="nucleotide sequence ID" value="NZ_CP028923.1"/>
</dbReference>
<evidence type="ECO:0000313" key="2">
    <source>
        <dbReference type="EMBL" id="QCK15461.1"/>
    </source>
</evidence>
<dbReference type="PANTHER" id="PTHR30432:SF1">
    <property type="entry name" value="DNA-BINDING TRANSCRIPTIONAL DUAL REGULATOR MODE"/>
    <property type="match status" value="1"/>
</dbReference>
<accession>A0A4D7JIN0</accession>
<keyword evidence="3" id="KW-1185">Reference proteome</keyword>
<dbReference type="InterPro" id="IPR051815">
    <property type="entry name" value="Molybdate_resp_trans_reg"/>
</dbReference>
<dbReference type="GO" id="GO:0003700">
    <property type="term" value="F:DNA-binding transcription factor activity"/>
    <property type="evidence" value="ECO:0007669"/>
    <property type="project" value="InterPro"/>
</dbReference>
<dbReference type="Pfam" id="PF00126">
    <property type="entry name" value="HTH_1"/>
    <property type="match status" value="1"/>
</dbReference>
<dbReference type="AlphaFoldDB" id="A0A4D7JIN0"/>
<dbReference type="InterPro" id="IPR036390">
    <property type="entry name" value="WH_DNA-bd_sf"/>
</dbReference>
<protein>
    <submittedName>
        <fullName evidence="2">ModE family transcriptional regulator</fullName>
    </submittedName>
</protein>
<organism evidence="2 3">
    <name type="scientific">Mangrovivirga cuniculi</name>
    <dbReference type="NCBI Taxonomy" id="2715131"/>
    <lineage>
        <taxon>Bacteria</taxon>
        <taxon>Pseudomonadati</taxon>
        <taxon>Bacteroidota</taxon>
        <taxon>Cytophagia</taxon>
        <taxon>Cytophagales</taxon>
        <taxon>Mangrovivirgaceae</taxon>
        <taxon>Mangrovivirga</taxon>
    </lineage>
</organism>
<dbReference type="InterPro" id="IPR036388">
    <property type="entry name" value="WH-like_DNA-bd_sf"/>
</dbReference>
<name>A0A4D7JIN0_9BACT</name>
<dbReference type="KEGG" id="fpf:DCC35_12265"/>
<dbReference type="EMBL" id="CP028923">
    <property type="protein sequence ID" value="QCK15461.1"/>
    <property type="molecule type" value="Genomic_DNA"/>
</dbReference>
<dbReference type="Proteomes" id="UP000298616">
    <property type="component" value="Chromosome"/>
</dbReference>
<dbReference type="Gene3D" id="1.10.10.10">
    <property type="entry name" value="Winged helix-like DNA-binding domain superfamily/Winged helix DNA-binding domain"/>
    <property type="match status" value="1"/>
</dbReference>
<evidence type="ECO:0000259" key="1">
    <source>
        <dbReference type="Pfam" id="PF00126"/>
    </source>
</evidence>